<sequence>MINVEDLIGRRLLRVTTSWHHYPDTEPSLLHMWLHLDDLGPVRFHTLGDDLDLRVDEPHNPYDLDDYGHVTVEDDPPDFPVSPFVGRRIVSVRAIRYRDADIDHVTGVTLQFESGDIRVLAVADELVLAHERHLGTIESHLHEEQAIAPSDVEP</sequence>
<dbReference type="RefSeq" id="WP_126642528.1">
    <property type="nucleotide sequence ID" value="NZ_BIFH01000042.1"/>
</dbReference>
<gene>
    <name evidence="1" type="ORF">EHYA_08575</name>
</gene>
<organism evidence="1 2">
    <name type="scientific">Embleya hyalina</name>
    <dbReference type="NCBI Taxonomy" id="516124"/>
    <lineage>
        <taxon>Bacteria</taxon>
        <taxon>Bacillati</taxon>
        <taxon>Actinomycetota</taxon>
        <taxon>Actinomycetes</taxon>
        <taxon>Kitasatosporales</taxon>
        <taxon>Streptomycetaceae</taxon>
        <taxon>Embleya</taxon>
    </lineage>
</organism>
<dbReference type="EMBL" id="BIFH01000042">
    <property type="protein sequence ID" value="GCE00849.1"/>
    <property type="molecule type" value="Genomic_DNA"/>
</dbReference>
<dbReference type="AlphaFoldDB" id="A0A401Z1T7"/>
<dbReference type="OrthoDB" id="3534840at2"/>
<dbReference type="Proteomes" id="UP000286931">
    <property type="component" value="Unassembled WGS sequence"/>
</dbReference>
<name>A0A401Z1T7_9ACTN</name>
<keyword evidence="2" id="KW-1185">Reference proteome</keyword>
<protein>
    <submittedName>
        <fullName evidence="1">Uncharacterized protein</fullName>
    </submittedName>
</protein>
<proteinExistence type="predicted"/>
<comment type="caution">
    <text evidence="1">The sequence shown here is derived from an EMBL/GenBank/DDBJ whole genome shotgun (WGS) entry which is preliminary data.</text>
</comment>
<reference evidence="1 2" key="1">
    <citation type="submission" date="2018-12" db="EMBL/GenBank/DDBJ databases">
        <title>Draft genome sequence of Embleya hyalina NBRC 13850T.</title>
        <authorList>
            <person name="Komaki H."/>
            <person name="Hosoyama A."/>
            <person name="Kimura A."/>
            <person name="Ichikawa N."/>
            <person name="Tamura T."/>
        </authorList>
    </citation>
    <scope>NUCLEOTIDE SEQUENCE [LARGE SCALE GENOMIC DNA]</scope>
    <source>
        <strain evidence="1 2">NBRC 13850</strain>
    </source>
</reference>
<evidence type="ECO:0000313" key="1">
    <source>
        <dbReference type="EMBL" id="GCE00849.1"/>
    </source>
</evidence>
<evidence type="ECO:0000313" key="2">
    <source>
        <dbReference type="Proteomes" id="UP000286931"/>
    </source>
</evidence>
<accession>A0A401Z1T7</accession>